<proteinExistence type="predicted"/>
<organism evidence="2 3">
    <name type="scientific">Thermoflavimicrobium dichotomicum</name>
    <dbReference type="NCBI Taxonomy" id="46223"/>
    <lineage>
        <taxon>Bacteria</taxon>
        <taxon>Bacillati</taxon>
        <taxon>Bacillota</taxon>
        <taxon>Bacilli</taxon>
        <taxon>Bacillales</taxon>
        <taxon>Thermoactinomycetaceae</taxon>
        <taxon>Thermoflavimicrobium</taxon>
    </lineage>
</organism>
<name>A0A1I3U9E6_9BACL</name>
<evidence type="ECO:0000313" key="3">
    <source>
        <dbReference type="Proteomes" id="UP000199545"/>
    </source>
</evidence>
<dbReference type="Proteomes" id="UP000199545">
    <property type="component" value="Unassembled WGS sequence"/>
</dbReference>
<evidence type="ECO:0000313" key="2">
    <source>
        <dbReference type="EMBL" id="SFJ78381.1"/>
    </source>
</evidence>
<accession>A0A1I3U9E6</accession>
<gene>
    <name evidence="2" type="ORF">SAMN05421852_12216</name>
</gene>
<protein>
    <submittedName>
        <fullName evidence="2">Uncharacterized protein</fullName>
    </submittedName>
</protein>
<feature type="compositionally biased region" description="Basic and acidic residues" evidence="1">
    <location>
        <begin position="55"/>
        <end position="64"/>
    </location>
</feature>
<reference evidence="2 3" key="1">
    <citation type="submission" date="2016-10" db="EMBL/GenBank/DDBJ databases">
        <authorList>
            <person name="de Groot N.N."/>
        </authorList>
    </citation>
    <scope>NUCLEOTIDE SEQUENCE [LARGE SCALE GENOMIC DNA]</scope>
    <source>
        <strain evidence="2 3">DSM 44778</strain>
    </source>
</reference>
<dbReference type="RefSeq" id="WP_139203348.1">
    <property type="nucleotide sequence ID" value="NZ_FORR01000022.1"/>
</dbReference>
<dbReference type="AlphaFoldDB" id="A0A1I3U9E6"/>
<sequence length="70" mass="7880">MSIGQYCELGCGCFRIFKEKILDLEIPQRSETVDKPGFPFPVETTSCSYLSNGSETEKENRHITETLSTS</sequence>
<evidence type="ECO:0000256" key="1">
    <source>
        <dbReference type="SAM" id="MobiDB-lite"/>
    </source>
</evidence>
<feature type="region of interest" description="Disordered" evidence="1">
    <location>
        <begin position="51"/>
        <end position="70"/>
    </location>
</feature>
<dbReference type="EMBL" id="FORR01000022">
    <property type="protein sequence ID" value="SFJ78381.1"/>
    <property type="molecule type" value="Genomic_DNA"/>
</dbReference>
<keyword evidence="3" id="KW-1185">Reference proteome</keyword>